<evidence type="ECO:0000313" key="8">
    <source>
        <dbReference type="Proteomes" id="UP000032487"/>
    </source>
</evidence>
<feature type="chain" id="PRO_5002338411" evidence="6">
    <location>
        <begin position="21"/>
        <end position="257"/>
    </location>
</feature>
<dbReference type="PATRIC" id="fig|316.101.peg.4521"/>
<dbReference type="InterPro" id="IPR010583">
    <property type="entry name" value="MipA"/>
</dbReference>
<protein>
    <submittedName>
        <fullName evidence="7">Structural protein MipA</fullName>
    </submittedName>
</protein>
<evidence type="ECO:0000256" key="5">
    <source>
        <dbReference type="ARBA" id="ARBA00023237"/>
    </source>
</evidence>
<evidence type="ECO:0000256" key="1">
    <source>
        <dbReference type="ARBA" id="ARBA00004442"/>
    </source>
</evidence>
<dbReference type="PANTHER" id="PTHR38776">
    <property type="entry name" value="MLTA-INTERACTING PROTEIN-RELATED"/>
    <property type="match status" value="1"/>
</dbReference>
<comment type="subcellular location">
    <subcellularLocation>
        <location evidence="1">Cell outer membrane</location>
    </subcellularLocation>
</comment>
<evidence type="ECO:0000256" key="4">
    <source>
        <dbReference type="ARBA" id="ARBA00023136"/>
    </source>
</evidence>
<proteinExistence type="inferred from homology"/>
<evidence type="ECO:0000256" key="3">
    <source>
        <dbReference type="ARBA" id="ARBA00022729"/>
    </source>
</evidence>
<comment type="caution">
    <text evidence="7">The sequence shown here is derived from an EMBL/GenBank/DDBJ whole genome shotgun (WGS) entry which is preliminary data.</text>
</comment>
<dbReference type="GO" id="GO:0009279">
    <property type="term" value="C:cell outer membrane"/>
    <property type="evidence" value="ECO:0007669"/>
    <property type="project" value="UniProtKB-SubCell"/>
</dbReference>
<dbReference type="Proteomes" id="UP000032487">
    <property type="component" value="Unassembled WGS sequence"/>
</dbReference>
<evidence type="ECO:0000256" key="2">
    <source>
        <dbReference type="ARBA" id="ARBA00005722"/>
    </source>
</evidence>
<reference evidence="7 8" key="1">
    <citation type="submission" date="2015-02" db="EMBL/GenBank/DDBJ databases">
        <title>Draft genome sequence of Pseudomonas stutzeri NT0128 isolated from wheat (Triticum turgidum) rhizosphere.</title>
        <authorList>
            <person name="Tovi N."/>
            <person name="Frenk S."/>
            <person name="Hadar Y."/>
            <person name="Minz D."/>
        </authorList>
    </citation>
    <scope>NUCLEOTIDE SEQUENCE [LARGE SCALE GENOMIC DNA]</scope>
    <source>
        <strain evidence="7 8">NT0128</strain>
    </source>
</reference>
<evidence type="ECO:0000256" key="6">
    <source>
        <dbReference type="SAM" id="SignalP"/>
    </source>
</evidence>
<dbReference type="OrthoDB" id="8562138at2"/>
<gene>
    <name evidence="7" type="ORF">UF78_10250</name>
</gene>
<accession>A0A0D9AND6</accession>
<name>A0A0D9AND6_STUST</name>
<dbReference type="Pfam" id="PF06629">
    <property type="entry name" value="MipA"/>
    <property type="match status" value="1"/>
</dbReference>
<organism evidence="7 8">
    <name type="scientific">Stutzerimonas stutzeri</name>
    <name type="common">Pseudomonas stutzeri</name>
    <dbReference type="NCBI Taxonomy" id="316"/>
    <lineage>
        <taxon>Bacteria</taxon>
        <taxon>Pseudomonadati</taxon>
        <taxon>Pseudomonadota</taxon>
        <taxon>Gammaproteobacteria</taxon>
        <taxon>Pseudomonadales</taxon>
        <taxon>Pseudomonadaceae</taxon>
        <taxon>Stutzerimonas</taxon>
    </lineage>
</organism>
<feature type="signal peptide" evidence="6">
    <location>
        <begin position="1"/>
        <end position="20"/>
    </location>
</feature>
<keyword evidence="3 6" id="KW-0732">Signal</keyword>
<comment type="similarity">
    <text evidence="2">Belongs to the MipA/OmpV family.</text>
</comment>
<sequence length="257" mass="28939">MRAATASVLLGGLSPLTTHAAEFSYPEVSTSWGLGIGAASSQQPYTDIDRDNKAIPLIYYENQYVRIFGPVAEFKLPSLRISDSEQLNFNIVARYDSSGYEEGDARILDGMDDRDGGFWAGANVKWQNEWADVYAEWLTDASSNSDGQRFTLGLERSWQVSDHIKLTPRLAAVWQDKKYVDYYYGVRDSEARFDRAAYDGKAGINTEFGVRGTYMFDKKHSVFLDLEAVSLADEIKDSPLVDSSTENRVAFGYLYRF</sequence>
<keyword evidence="5" id="KW-0998">Cell outer membrane</keyword>
<keyword evidence="4" id="KW-0472">Membrane</keyword>
<dbReference type="PANTHER" id="PTHR38776:SF1">
    <property type="entry name" value="MLTA-INTERACTING PROTEIN-RELATED"/>
    <property type="match status" value="1"/>
</dbReference>
<evidence type="ECO:0000313" key="7">
    <source>
        <dbReference type="EMBL" id="KJH82184.1"/>
    </source>
</evidence>
<dbReference type="AlphaFoldDB" id="A0A0D9AND6"/>
<dbReference type="EMBL" id="JYHV01000016">
    <property type="protein sequence ID" value="KJH82184.1"/>
    <property type="molecule type" value="Genomic_DNA"/>
</dbReference>